<dbReference type="GO" id="GO:0046872">
    <property type="term" value="F:metal ion binding"/>
    <property type="evidence" value="ECO:0007669"/>
    <property type="project" value="UniProtKB-KW"/>
</dbReference>
<evidence type="ECO:0000256" key="5">
    <source>
        <dbReference type="RuleBase" id="RU361279"/>
    </source>
</evidence>
<dbReference type="InterPro" id="IPR002698">
    <property type="entry name" value="FTHF_cligase"/>
</dbReference>
<name>A0A0E3W3L1_9FIRM</name>
<keyword evidence="3 4" id="KW-0067">ATP-binding</keyword>
<dbReference type="InterPro" id="IPR024185">
    <property type="entry name" value="FTHF_cligase-like_sf"/>
</dbReference>
<dbReference type="GO" id="GO:0005524">
    <property type="term" value="F:ATP binding"/>
    <property type="evidence" value="ECO:0007669"/>
    <property type="project" value="UniProtKB-KW"/>
</dbReference>
<gene>
    <name evidence="6" type="ORF">2166</name>
</gene>
<keyword evidence="5" id="KW-0479">Metal-binding</keyword>
<evidence type="ECO:0000256" key="2">
    <source>
        <dbReference type="ARBA" id="ARBA00022741"/>
    </source>
</evidence>
<evidence type="ECO:0000256" key="1">
    <source>
        <dbReference type="ARBA" id="ARBA00010638"/>
    </source>
</evidence>
<dbReference type="Gene3D" id="3.40.50.10420">
    <property type="entry name" value="NagB/RpiA/CoA transferase-like"/>
    <property type="match status" value="1"/>
</dbReference>
<evidence type="ECO:0000313" key="7">
    <source>
        <dbReference type="Proteomes" id="UP000045545"/>
    </source>
</evidence>
<dbReference type="AlphaFoldDB" id="A0A0E3W3L1"/>
<reference evidence="6 7" key="1">
    <citation type="submission" date="2015-03" db="EMBL/GenBank/DDBJ databases">
        <authorList>
            <person name="Murphy D."/>
        </authorList>
    </citation>
    <scope>NUCLEOTIDE SEQUENCE [LARGE SCALE GENOMIC DNA]</scope>
    <source>
        <strain evidence="6 7">OL-4</strain>
    </source>
</reference>
<dbReference type="RefSeq" id="WP_052729739.1">
    <property type="nucleotide sequence ID" value="NZ_CGIH01000036.1"/>
</dbReference>
<feature type="binding site" evidence="4">
    <location>
        <begin position="134"/>
        <end position="142"/>
    </location>
    <ligand>
        <name>ATP</name>
        <dbReference type="ChEBI" id="CHEBI:30616"/>
    </ligand>
</feature>
<comment type="cofactor">
    <cofactor evidence="5">
        <name>Mg(2+)</name>
        <dbReference type="ChEBI" id="CHEBI:18420"/>
    </cofactor>
</comment>
<dbReference type="GO" id="GO:0030272">
    <property type="term" value="F:5-formyltetrahydrofolate cyclo-ligase activity"/>
    <property type="evidence" value="ECO:0007669"/>
    <property type="project" value="UniProtKB-EC"/>
</dbReference>
<evidence type="ECO:0000313" key="6">
    <source>
        <dbReference type="EMBL" id="CFX90463.1"/>
    </source>
</evidence>
<dbReference type="STRING" id="690567.2166"/>
<sequence length="194" mass="21958">MEINYGSLRAELRSRMIRRRQELSIEEKVNAQTKIMDTLSQLVPIQTAQTIMAFAAIRNEVDVSAFLEVQQQSGKTILLPRVEGNELAAVKWEGWQETTVSSFGIAEPVGSAFPSQEIDVVLVPGLVFDGNGYRLGYGRGFYDRFLSSLRSDTFKCGICYEFQVVDNIYPHERDVPVHWIVTEQSELLIAGEFF</sequence>
<proteinExistence type="inferred from homology"/>
<dbReference type="GO" id="GO:0035999">
    <property type="term" value="P:tetrahydrofolate interconversion"/>
    <property type="evidence" value="ECO:0007669"/>
    <property type="project" value="TreeGrafter"/>
</dbReference>
<protein>
    <recommendedName>
        <fullName evidence="5">5-formyltetrahydrofolate cyclo-ligase</fullName>
        <ecNumber evidence="5">6.3.3.2</ecNumber>
    </recommendedName>
</protein>
<dbReference type="EMBL" id="CGIH01000036">
    <property type="protein sequence ID" value="CFX90463.1"/>
    <property type="molecule type" value="Genomic_DNA"/>
</dbReference>
<comment type="similarity">
    <text evidence="1 5">Belongs to the 5-formyltetrahydrofolate cyclo-ligase family.</text>
</comment>
<keyword evidence="7" id="KW-1185">Reference proteome</keyword>
<dbReference type="Pfam" id="PF01812">
    <property type="entry name" value="5-FTHF_cyc-lig"/>
    <property type="match status" value="1"/>
</dbReference>
<evidence type="ECO:0000256" key="3">
    <source>
        <dbReference type="ARBA" id="ARBA00022840"/>
    </source>
</evidence>
<organism evidence="6 7">
    <name type="scientific">Syntrophomonas zehnderi OL-4</name>
    <dbReference type="NCBI Taxonomy" id="690567"/>
    <lineage>
        <taxon>Bacteria</taxon>
        <taxon>Bacillati</taxon>
        <taxon>Bacillota</taxon>
        <taxon>Clostridia</taxon>
        <taxon>Eubacteriales</taxon>
        <taxon>Syntrophomonadaceae</taxon>
        <taxon>Syntrophomonas</taxon>
    </lineage>
</organism>
<comment type="catalytic activity">
    <reaction evidence="5">
        <text>(6S)-5-formyl-5,6,7,8-tetrahydrofolate + ATP = (6R)-5,10-methenyltetrahydrofolate + ADP + phosphate</text>
        <dbReference type="Rhea" id="RHEA:10488"/>
        <dbReference type="ChEBI" id="CHEBI:30616"/>
        <dbReference type="ChEBI" id="CHEBI:43474"/>
        <dbReference type="ChEBI" id="CHEBI:57455"/>
        <dbReference type="ChEBI" id="CHEBI:57457"/>
        <dbReference type="ChEBI" id="CHEBI:456216"/>
        <dbReference type="EC" id="6.3.3.2"/>
    </reaction>
</comment>
<dbReference type="OrthoDB" id="9801938at2"/>
<dbReference type="GO" id="GO:0009396">
    <property type="term" value="P:folic acid-containing compound biosynthetic process"/>
    <property type="evidence" value="ECO:0007669"/>
    <property type="project" value="TreeGrafter"/>
</dbReference>
<keyword evidence="6" id="KW-0436">Ligase</keyword>
<dbReference type="NCBIfam" id="TIGR02727">
    <property type="entry name" value="MTHFS_bact"/>
    <property type="match status" value="1"/>
</dbReference>
<accession>A0A0E3W3L1</accession>
<feature type="binding site" evidence="4">
    <location>
        <position position="60"/>
    </location>
    <ligand>
        <name>substrate</name>
    </ligand>
</feature>
<keyword evidence="5" id="KW-0460">Magnesium</keyword>
<dbReference type="PIRSF" id="PIRSF006806">
    <property type="entry name" value="FTHF_cligase"/>
    <property type="match status" value="1"/>
</dbReference>
<dbReference type="PANTHER" id="PTHR23407">
    <property type="entry name" value="ATPASE INHIBITOR/5-FORMYLTETRAHYDROFOLATE CYCLO-LIGASE"/>
    <property type="match status" value="1"/>
</dbReference>
<evidence type="ECO:0000256" key="4">
    <source>
        <dbReference type="PIRSR" id="PIRSR006806-1"/>
    </source>
</evidence>
<dbReference type="InterPro" id="IPR037171">
    <property type="entry name" value="NagB/RpiA_transferase-like"/>
</dbReference>
<dbReference type="EC" id="6.3.3.2" evidence="5"/>
<dbReference type="SUPFAM" id="SSF100950">
    <property type="entry name" value="NagB/RpiA/CoA transferase-like"/>
    <property type="match status" value="1"/>
</dbReference>
<keyword evidence="2 4" id="KW-0547">Nucleotide-binding</keyword>
<dbReference type="PANTHER" id="PTHR23407:SF1">
    <property type="entry name" value="5-FORMYLTETRAHYDROFOLATE CYCLO-LIGASE"/>
    <property type="match status" value="1"/>
</dbReference>
<dbReference type="Proteomes" id="UP000045545">
    <property type="component" value="Unassembled WGS sequence"/>
</dbReference>